<protein>
    <recommendedName>
        <fullName evidence="3">HK97 gp10 family phage protein</fullName>
    </recommendedName>
</protein>
<evidence type="ECO:0000313" key="2">
    <source>
        <dbReference type="Proteomes" id="UP000215199"/>
    </source>
</evidence>
<proteinExistence type="predicted"/>
<comment type="caution">
    <text evidence="1">The sequence shown here is derived from an EMBL/GenBank/DDBJ whole genome shotgun (WGS) entry which is preliminary data.</text>
</comment>
<evidence type="ECO:0000313" key="1">
    <source>
        <dbReference type="EMBL" id="OXM69629.1"/>
    </source>
</evidence>
<organism evidence="1 2">
    <name type="scientific">Amycolatopsis vastitatis</name>
    <dbReference type="NCBI Taxonomy" id="1905142"/>
    <lineage>
        <taxon>Bacteria</taxon>
        <taxon>Bacillati</taxon>
        <taxon>Actinomycetota</taxon>
        <taxon>Actinomycetes</taxon>
        <taxon>Pseudonocardiales</taxon>
        <taxon>Pseudonocardiaceae</taxon>
        <taxon>Amycolatopsis</taxon>
    </lineage>
</organism>
<keyword evidence="2" id="KW-1185">Reference proteome</keyword>
<gene>
    <name evidence="1" type="ORF">CF165_08965</name>
</gene>
<sequence length="91" mass="10152">MPRIQLSDREWRRIVALPSVRKRLRMVADQIAARTRANLAAAGSEATVTVEEGVRPKGRAYARVVHDDLYGEYGTENVPRHRALGRAVGSK</sequence>
<evidence type="ECO:0008006" key="3">
    <source>
        <dbReference type="Google" id="ProtNLM"/>
    </source>
</evidence>
<accession>A0A229TFW0</accession>
<dbReference type="AlphaFoldDB" id="A0A229TFW0"/>
<reference evidence="2" key="1">
    <citation type="submission" date="2017-07" db="EMBL/GenBank/DDBJ databases">
        <title>Comparative genome mining reveals phylogenetic distribution patterns of secondary metabolites in Amycolatopsis.</title>
        <authorList>
            <person name="Adamek M."/>
            <person name="Alanjary M."/>
            <person name="Sales-Ortells H."/>
            <person name="Goodfellow M."/>
            <person name="Bull A.T."/>
            <person name="Kalinowski J."/>
            <person name="Ziemert N."/>
        </authorList>
    </citation>
    <scope>NUCLEOTIDE SEQUENCE [LARGE SCALE GENOMIC DNA]</scope>
    <source>
        <strain evidence="2">H5</strain>
    </source>
</reference>
<dbReference type="Proteomes" id="UP000215199">
    <property type="component" value="Unassembled WGS sequence"/>
</dbReference>
<name>A0A229TFW0_9PSEU</name>
<dbReference type="EMBL" id="NMUL01000007">
    <property type="protein sequence ID" value="OXM69629.1"/>
    <property type="molecule type" value="Genomic_DNA"/>
</dbReference>